<name>A0A248UEY2_9HYPH</name>
<evidence type="ECO:0000259" key="1">
    <source>
        <dbReference type="Pfam" id="PF01796"/>
    </source>
</evidence>
<gene>
    <name evidence="2" type="ORF">CES85_5683</name>
</gene>
<dbReference type="InterPro" id="IPR012340">
    <property type="entry name" value="NA-bd_OB-fold"/>
</dbReference>
<dbReference type="AlphaFoldDB" id="A0A248UEY2"/>
<dbReference type="Proteomes" id="UP000215256">
    <property type="component" value="Chromosome 2"/>
</dbReference>
<feature type="domain" description="ChsH2 C-terminal OB-fold" evidence="1">
    <location>
        <begin position="5"/>
        <end position="51"/>
    </location>
</feature>
<protein>
    <recommendedName>
        <fullName evidence="1">ChsH2 C-terminal OB-fold domain-containing protein</fullName>
    </recommendedName>
</protein>
<proteinExistence type="predicted"/>
<dbReference type="KEGG" id="och:CES85_5683"/>
<dbReference type="SUPFAM" id="SSF50249">
    <property type="entry name" value="Nucleic acid-binding proteins"/>
    <property type="match status" value="1"/>
</dbReference>
<reference evidence="2 3" key="1">
    <citation type="submission" date="2017-07" db="EMBL/GenBank/DDBJ databases">
        <title>Phylogenetic study on the rhizospheric bacterium Ochrobactrum sp. A44.</title>
        <authorList>
            <person name="Krzyzanowska D.M."/>
            <person name="Ossowicki A."/>
            <person name="Rajewska M."/>
            <person name="Maciag T."/>
            <person name="Kaczynski Z."/>
            <person name="Czerwicka M."/>
            <person name="Jafra S."/>
        </authorList>
    </citation>
    <scope>NUCLEOTIDE SEQUENCE [LARGE SCALE GENOMIC DNA]</scope>
    <source>
        <strain evidence="2 3">A44</strain>
    </source>
</reference>
<dbReference type="EMBL" id="CP022603">
    <property type="protein sequence ID" value="ASV84879.1"/>
    <property type="molecule type" value="Genomic_DNA"/>
</dbReference>
<accession>A0A248UEY2</accession>
<organism evidence="2 3">
    <name type="scientific">Ochrobactrum quorumnocens</name>
    <dbReference type="NCBI Taxonomy" id="271865"/>
    <lineage>
        <taxon>Bacteria</taxon>
        <taxon>Pseudomonadati</taxon>
        <taxon>Pseudomonadota</taxon>
        <taxon>Alphaproteobacteria</taxon>
        <taxon>Hyphomicrobiales</taxon>
        <taxon>Brucellaceae</taxon>
        <taxon>Brucella/Ochrobactrum group</taxon>
        <taxon>Ochrobactrum</taxon>
    </lineage>
</organism>
<evidence type="ECO:0000313" key="2">
    <source>
        <dbReference type="EMBL" id="ASV84879.1"/>
    </source>
</evidence>
<dbReference type="InterPro" id="IPR002878">
    <property type="entry name" value="ChsH2_C"/>
</dbReference>
<dbReference type="Pfam" id="PF01796">
    <property type="entry name" value="OB_ChsH2_C"/>
    <property type="match status" value="1"/>
</dbReference>
<evidence type="ECO:0000313" key="3">
    <source>
        <dbReference type="Proteomes" id="UP000215256"/>
    </source>
</evidence>
<sequence length="71" mass="7819">MVRAASPKAFAEDTPYGIGIVKLDEGPQLMVRLPADADGEFSSYKCDMPVQFMPVSAEEIGRRPVAWFEKA</sequence>